<evidence type="ECO:0000313" key="3">
    <source>
        <dbReference type="Proteomes" id="UP000002878"/>
    </source>
</evidence>
<name>I2C6C6_BACAY</name>
<organism evidence="2 3">
    <name type="scientific">Bacillus amyloliquefaciens (strain Y2)</name>
    <name type="common">Bacillus amyloliquefaciens subsp. plantarum (strain B9601-Y2)</name>
    <dbReference type="NCBI Taxonomy" id="1155777"/>
    <lineage>
        <taxon>Bacteria</taxon>
        <taxon>Bacillati</taxon>
        <taxon>Bacillota</taxon>
        <taxon>Bacilli</taxon>
        <taxon>Bacillales</taxon>
        <taxon>Bacillaceae</taxon>
        <taxon>Bacillus</taxon>
        <taxon>Bacillus amyloliquefaciens group</taxon>
    </lineage>
</organism>
<dbReference type="HOGENOM" id="CLU_030571_2_4_9"/>
<dbReference type="CDD" id="cd07721">
    <property type="entry name" value="yflN-like_MBL-fold"/>
    <property type="match status" value="1"/>
</dbReference>
<dbReference type="EMBL" id="CP003332">
    <property type="protein sequence ID" value="AFJ62200.1"/>
    <property type="molecule type" value="Genomic_DNA"/>
</dbReference>
<dbReference type="AlphaFoldDB" id="I2C6C6"/>
<reference evidence="2 3" key="1">
    <citation type="journal article" date="2012" name="J. Biotechnol.">
        <title>Genome sequence of the plant growth promoting strain Bacillus amyloliquefaciens subsp. plantarum B9601-Y2 and expression of mersacidin and other secondary metabolites.</title>
        <authorList>
            <person name="He P."/>
            <person name="Hao K."/>
            <person name="Blom J."/>
            <person name="Ruckert C."/>
            <person name="Vater J."/>
            <person name="Mao Z."/>
            <person name="Wu Y."/>
            <person name="Hou M."/>
            <person name="He P."/>
            <person name="He Y."/>
            <person name="Borriss R."/>
        </authorList>
    </citation>
    <scope>NUCLEOTIDE SEQUENCE [LARGE SCALE GENOMIC DNA]</scope>
    <source>
        <strain evidence="2">Y2</strain>
    </source>
</reference>
<sequence>MLMRILQYGTVWQLTFFPALFPVNCYLVEEEEGVTLIDAGLPNSHKGIKQALRQLGKPLNDILLTHAHGDHIGSLDSLAAEFPDASVCISERDSFLLKGDTSLFEHEAQTPIKGGVPKNVQTEPDRLLKGGERIGSLLVIPAPGHTPGSLAFKDMRNDMLIVGDAFQVRGGLAVSGKLKWKFPFPAFATWNKEEAVKTARTLIAHQPSSLAAGHGNVLCNPVEMMAEAAEEAERSLPGGRS</sequence>
<evidence type="ECO:0000313" key="2">
    <source>
        <dbReference type="EMBL" id="AFJ62200.1"/>
    </source>
</evidence>
<dbReference type="SUPFAM" id="SSF56281">
    <property type="entry name" value="Metallo-hydrolase/oxidoreductase"/>
    <property type="match status" value="1"/>
</dbReference>
<evidence type="ECO:0000259" key="1">
    <source>
        <dbReference type="SMART" id="SM00849"/>
    </source>
</evidence>
<gene>
    <name evidence="2" type="ORF">MUS_2254</name>
</gene>
<accession>I2C6C6</accession>
<dbReference type="InterPro" id="IPR050855">
    <property type="entry name" value="NDM-1-like"/>
</dbReference>
<protein>
    <recommendedName>
        <fullName evidence="1">Metallo-beta-lactamase domain-containing protein</fullName>
    </recommendedName>
</protein>
<dbReference type="Gene3D" id="3.60.15.10">
    <property type="entry name" value="Ribonuclease Z/Hydroxyacylglutathione hydrolase-like"/>
    <property type="match status" value="1"/>
</dbReference>
<dbReference type="PANTHER" id="PTHR42951">
    <property type="entry name" value="METALLO-BETA-LACTAMASE DOMAIN-CONTAINING"/>
    <property type="match status" value="1"/>
</dbReference>
<dbReference type="SMART" id="SM00849">
    <property type="entry name" value="Lactamase_B"/>
    <property type="match status" value="1"/>
</dbReference>
<dbReference type="KEGG" id="bqy:MUS_2254"/>
<dbReference type="PATRIC" id="fig|1126211.3.peg.2152"/>
<dbReference type="PANTHER" id="PTHR42951:SF9">
    <property type="entry name" value="METAL-DEPENDENT HYDROLASE"/>
    <property type="match status" value="1"/>
</dbReference>
<dbReference type="InterPro" id="IPR036866">
    <property type="entry name" value="RibonucZ/Hydroxyglut_hydro"/>
</dbReference>
<dbReference type="Proteomes" id="UP000002878">
    <property type="component" value="Chromosome"/>
</dbReference>
<proteinExistence type="predicted"/>
<dbReference type="InterPro" id="IPR001279">
    <property type="entry name" value="Metallo-B-lactamas"/>
</dbReference>
<dbReference type="Pfam" id="PF00753">
    <property type="entry name" value="Lactamase_B"/>
    <property type="match status" value="1"/>
</dbReference>
<feature type="domain" description="Metallo-beta-lactamase" evidence="1">
    <location>
        <begin position="22"/>
        <end position="214"/>
    </location>
</feature>